<dbReference type="Proteomes" id="UP000054324">
    <property type="component" value="Unassembled WGS sequence"/>
</dbReference>
<dbReference type="KEGG" id="ovi:T265_03771"/>
<evidence type="ECO:0000313" key="3">
    <source>
        <dbReference type="Proteomes" id="UP000054324"/>
    </source>
</evidence>
<feature type="compositionally biased region" description="Polar residues" evidence="1">
    <location>
        <begin position="97"/>
        <end position="115"/>
    </location>
</feature>
<name>A0A074ZRH8_OPIVI</name>
<reference evidence="2 3" key="1">
    <citation type="submission" date="2013-11" db="EMBL/GenBank/DDBJ databases">
        <title>Opisthorchis viverrini - life in the bile duct.</title>
        <authorList>
            <person name="Young N.D."/>
            <person name="Nagarajan N."/>
            <person name="Lin S.J."/>
            <person name="Korhonen P.K."/>
            <person name="Jex A.R."/>
            <person name="Hall R.S."/>
            <person name="Safavi-Hemami H."/>
            <person name="Kaewkong W."/>
            <person name="Bertrand D."/>
            <person name="Gao S."/>
            <person name="Seet Q."/>
            <person name="Wongkham S."/>
            <person name="Teh B.T."/>
            <person name="Wongkham C."/>
            <person name="Intapan P.M."/>
            <person name="Maleewong W."/>
            <person name="Yang X."/>
            <person name="Hu M."/>
            <person name="Wang Z."/>
            <person name="Hofmann A."/>
            <person name="Sternberg P.W."/>
            <person name="Tan P."/>
            <person name="Wang J."/>
            <person name="Gasser R.B."/>
        </authorList>
    </citation>
    <scope>NUCLEOTIDE SEQUENCE [LARGE SCALE GENOMIC DNA]</scope>
</reference>
<protein>
    <submittedName>
        <fullName evidence="2">Uncharacterized protein</fullName>
    </submittedName>
</protein>
<feature type="region of interest" description="Disordered" evidence="1">
    <location>
        <begin position="64"/>
        <end position="115"/>
    </location>
</feature>
<dbReference type="AlphaFoldDB" id="A0A074ZRH8"/>
<feature type="compositionally biased region" description="Polar residues" evidence="1">
    <location>
        <begin position="76"/>
        <end position="85"/>
    </location>
</feature>
<dbReference type="CTD" id="20317958"/>
<proteinExistence type="predicted"/>
<dbReference type="RefSeq" id="XP_009166588.1">
    <property type="nucleotide sequence ID" value="XM_009168324.1"/>
</dbReference>
<accession>A0A074ZRH8</accession>
<organism evidence="2 3">
    <name type="scientific">Opisthorchis viverrini</name>
    <name type="common">Southeast Asian liver fluke</name>
    <dbReference type="NCBI Taxonomy" id="6198"/>
    <lineage>
        <taxon>Eukaryota</taxon>
        <taxon>Metazoa</taxon>
        <taxon>Spiralia</taxon>
        <taxon>Lophotrochozoa</taxon>
        <taxon>Platyhelminthes</taxon>
        <taxon>Trematoda</taxon>
        <taxon>Digenea</taxon>
        <taxon>Opisthorchiida</taxon>
        <taxon>Opisthorchiata</taxon>
        <taxon>Opisthorchiidae</taxon>
        <taxon>Opisthorchis</taxon>
    </lineage>
</organism>
<dbReference type="GeneID" id="20317958"/>
<sequence length="115" mass="12840">MDARLVKTITSKTGETKIRNTAPEIGQNHIVECGLGKKYGEVEVRNVDSLAMDQLETTMLHKTQVVRTSTEEESTRSIALSSTSYGLVRTGDPSLSRRPSWTRQADMSWPNRTQS</sequence>
<evidence type="ECO:0000256" key="1">
    <source>
        <dbReference type="SAM" id="MobiDB-lite"/>
    </source>
</evidence>
<gene>
    <name evidence="2" type="ORF">T265_03771</name>
</gene>
<dbReference type="EMBL" id="KL596674">
    <property type="protein sequence ID" value="KER29666.1"/>
    <property type="molecule type" value="Genomic_DNA"/>
</dbReference>
<evidence type="ECO:0000313" key="2">
    <source>
        <dbReference type="EMBL" id="KER29666.1"/>
    </source>
</evidence>
<keyword evidence="3" id="KW-1185">Reference proteome</keyword>